<feature type="region of interest" description="Disordered" evidence="1">
    <location>
        <begin position="709"/>
        <end position="768"/>
    </location>
</feature>
<dbReference type="EMBL" id="GGFM01001813">
    <property type="protein sequence ID" value="MBW22564.1"/>
    <property type="molecule type" value="Transcribed_RNA"/>
</dbReference>
<feature type="compositionally biased region" description="Basic and acidic residues" evidence="1">
    <location>
        <begin position="325"/>
        <end position="342"/>
    </location>
</feature>
<feature type="compositionally biased region" description="Basic and acidic residues" evidence="1">
    <location>
        <begin position="198"/>
        <end position="209"/>
    </location>
</feature>
<feature type="domain" description="U1-type" evidence="2">
    <location>
        <begin position="273"/>
        <end position="307"/>
    </location>
</feature>
<dbReference type="PANTHER" id="PTHR15491:SF18">
    <property type="entry name" value="CIZ1 ZINC FINGER PROTEIN, ISOFORM A"/>
    <property type="match status" value="1"/>
</dbReference>
<dbReference type="InterPro" id="IPR026811">
    <property type="entry name" value="CIZ1"/>
</dbReference>
<feature type="region of interest" description="Disordered" evidence="1">
    <location>
        <begin position="134"/>
        <end position="263"/>
    </location>
</feature>
<protein>
    <recommendedName>
        <fullName evidence="2">U1-type domain-containing protein</fullName>
    </recommendedName>
</protein>
<evidence type="ECO:0000259" key="2">
    <source>
        <dbReference type="SMART" id="SM00451"/>
    </source>
</evidence>
<feature type="compositionally biased region" description="Low complexity" evidence="1">
    <location>
        <begin position="453"/>
        <end position="464"/>
    </location>
</feature>
<accession>A0A2M3Z239</accession>
<dbReference type="PANTHER" id="PTHR15491">
    <property type="match status" value="1"/>
</dbReference>
<feature type="compositionally biased region" description="Polar residues" evidence="1">
    <location>
        <begin position="580"/>
        <end position="596"/>
    </location>
</feature>
<feature type="compositionally biased region" description="Low complexity" evidence="1">
    <location>
        <begin position="635"/>
        <end position="666"/>
    </location>
</feature>
<sequence length="768" mass="84042">MGPPRSVVMRSTINNGSRTMMRPPMGSNYRPLGMGSLGSTVGLHRRGTTTRGRISHYRSDGRRGMLNTRMIGSTHHRRLDMRPPMSLHNRRYPSLRGRGDGRSRLSIGTKRTYDTTKVSRGLLIKRALQAAKDLDDDALSDNDDEEDEDDEDDDAAEEDEDEPTPKKVKKAPKAASDEEEEDADDKDGAASGQADSGESTKKKEDKDADTTVSTIADGDESASAKKTLVKKKVITSGGEKTAAEDRKSSAADGEDSEKRQSRKITTKYRTSTFIKLNCVHCNMNYVTFKEYQIHLYSRQHKLKMREVFDNCNARVLEMRAAQRNAQKDEDQKSEDGDGEGKTTRASFCIICKLNYRQPRATHQQSEAHKQMKKYLMPFCTVCRISCRSPIAYENHRVSLDHLKNKARVERYSAKVNEDTDDDTQVDLGELVTLGNLTTVDEVGKVDELCEATGGTAESSAASGAAKKRREIRAESDDDDDDDEDDDDDNGDELQMIIGEEHVKKVEVQYCELCNIYLPRRMESQEKALRDHCKKRSHLKLYIRYRNDKKLREKAERIHKKKLKGDKEAANAKKDDEKTNTDTNEGGTKSVATAAKNTTVSTSAMASAAADKKNETTGSDSAAGATKDASTGKGNAEGSSATAGSAEGGKNTAGTGGAANSSASQAEDQSEEIWQVVDNDELGDLLRGVAEVDEDDDDKETMLERYDKFRHTEKNGIEPAAAVVSGNDAADSAISKAAGSMATNGGGNAVDTATNGDTSNSKEAAKVEG</sequence>
<feature type="domain" description="U1-type" evidence="2">
    <location>
        <begin position="505"/>
        <end position="544"/>
    </location>
</feature>
<proteinExistence type="predicted"/>
<feature type="region of interest" description="Disordered" evidence="1">
    <location>
        <begin position="555"/>
        <end position="679"/>
    </location>
</feature>
<feature type="compositionally biased region" description="Acidic residues" evidence="1">
    <location>
        <begin position="134"/>
        <end position="162"/>
    </location>
</feature>
<reference evidence="3" key="1">
    <citation type="submission" date="2018-01" db="EMBL/GenBank/DDBJ databases">
        <title>An insight into the sialome of Amazonian anophelines.</title>
        <authorList>
            <person name="Ribeiro J.M."/>
            <person name="Scarpassa V."/>
            <person name="Calvo E."/>
        </authorList>
    </citation>
    <scope>NUCLEOTIDE SEQUENCE</scope>
    <source>
        <tissue evidence="3">Salivary glands</tissue>
    </source>
</reference>
<feature type="domain" description="U1-type" evidence="2">
    <location>
        <begin position="378"/>
        <end position="408"/>
    </location>
</feature>
<feature type="region of interest" description="Disordered" evidence="1">
    <location>
        <begin position="322"/>
        <end position="342"/>
    </location>
</feature>
<evidence type="ECO:0000313" key="3">
    <source>
        <dbReference type="EMBL" id="MBW22564.1"/>
    </source>
</evidence>
<organism evidence="3">
    <name type="scientific">Anopheles braziliensis</name>
    <dbReference type="NCBI Taxonomy" id="58242"/>
    <lineage>
        <taxon>Eukaryota</taxon>
        <taxon>Metazoa</taxon>
        <taxon>Ecdysozoa</taxon>
        <taxon>Arthropoda</taxon>
        <taxon>Hexapoda</taxon>
        <taxon>Insecta</taxon>
        <taxon>Pterygota</taxon>
        <taxon>Neoptera</taxon>
        <taxon>Endopterygota</taxon>
        <taxon>Diptera</taxon>
        <taxon>Nematocera</taxon>
        <taxon>Culicoidea</taxon>
        <taxon>Culicidae</taxon>
        <taxon>Anophelinae</taxon>
        <taxon>Anopheles</taxon>
    </lineage>
</organism>
<dbReference type="GO" id="GO:0008270">
    <property type="term" value="F:zinc ion binding"/>
    <property type="evidence" value="ECO:0007669"/>
    <property type="project" value="InterPro"/>
</dbReference>
<feature type="compositionally biased region" description="Basic and acidic residues" evidence="1">
    <location>
        <begin position="564"/>
        <end position="579"/>
    </location>
</feature>
<name>A0A2M3Z239_9DIPT</name>
<dbReference type="AlphaFoldDB" id="A0A2M3Z239"/>
<feature type="region of interest" description="Disordered" evidence="1">
    <location>
        <begin position="453"/>
        <end position="491"/>
    </location>
</feature>
<feature type="compositionally biased region" description="Acidic residues" evidence="1">
    <location>
        <begin position="475"/>
        <end position="491"/>
    </location>
</feature>
<dbReference type="InterPro" id="IPR003604">
    <property type="entry name" value="Matrin/U1-like-C_Znf_C2H2"/>
</dbReference>
<feature type="region of interest" description="Disordered" evidence="1">
    <location>
        <begin position="79"/>
        <end position="112"/>
    </location>
</feature>
<dbReference type="SMART" id="SM00451">
    <property type="entry name" value="ZnF_U1"/>
    <property type="match status" value="4"/>
</dbReference>
<feature type="compositionally biased region" description="Polar residues" evidence="1">
    <location>
        <begin position="750"/>
        <end position="761"/>
    </location>
</feature>
<feature type="domain" description="U1-type" evidence="2">
    <location>
        <begin position="343"/>
        <end position="375"/>
    </location>
</feature>
<dbReference type="GO" id="GO:0003676">
    <property type="term" value="F:nucleic acid binding"/>
    <property type="evidence" value="ECO:0007669"/>
    <property type="project" value="InterPro"/>
</dbReference>
<feature type="compositionally biased region" description="Low complexity" evidence="1">
    <location>
        <begin position="597"/>
        <end position="608"/>
    </location>
</feature>
<evidence type="ECO:0000256" key="1">
    <source>
        <dbReference type="SAM" id="MobiDB-lite"/>
    </source>
</evidence>